<proteinExistence type="predicted"/>
<dbReference type="SMART" id="SM00262">
    <property type="entry name" value="GEL"/>
    <property type="match status" value="3"/>
</dbReference>
<dbReference type="SUPFAM" id="SSF55753">
    <property type="entry name" value="Actin depolymerizing proteins"/>
    <property type="match status" value="3"/>
</dbReference>
<dbReference type="GO" id="GO:0008154">
    <property type="term" value="P:actin polymerization or depolymerization"/>
    <property type="evidence" value="ECO:0007669"/>
    <property type="project" value="TreeGrafter"/>
</dbReference>
<dbReference type="CDD" id="cd11289">
    <property type="entry name" value="gelsolin_S2_like"/>
    <property type="match status" value="1"/>
</dbReference>
<feature type="domain" description="Gelsolin-like" evidence="1">
    <location>
        <begin position="175"/>
        <end position="242"/>
    </location>
</feature>
<accession>D3BU40</accession>
<dbReference type="CDD" id="cd11290">
    <property type="entry name" value="gelsolin_S1_like"/>
    <property type="match status" value="1"/>
</dbReference>
<comment type="caution">
    <text evidence="2">The sequence shown here is derived from an EMBL/GenBank/DDBJ whole genome shotgun (WGS) entry which is preliminary data.</text>
</comment>
<evidence type="ECO:0000313" key="2">
    <source>
        <dbReference type="EMBL" id="EFA75226.1"/>
    </source>
</evidence>
<dbReference type="InParanoid" id="D3BU40"/>
<dbReference type="Pfam" id="PF00626">
    <property type="entry name" value="Gelsolin"/>
    <property type="match status" value="3"/>
</dbReference>
<dbReference type="PRINTS" id="PR00597">
    <property type="entry name" value="GELSOLIN"/>
</dbReference>
<dbReference type="GO" id="GO:0005737">
    <property type="term" value="C:cytoplasm"/>
    <property type="evidence" value="ECO:0007669"/>
    <property type="project" value="TreeGrafter"/>
</dbReference>
<sequence>MIKQSKINIADTNVALIGSDLDKKCRLEKAQLEEQWKVAGKKEGVLIWRIENFKVVPWPTAEYGKFYDGDSYIVLHSQKTGSANLKHDIYFLLGTYTSQDEAGTAAYKTVELDDYLGGLPVQHREVMDYESQSFLNLFGGTIFLLSGGVDSGFNHVKPEEYKPRLLWIVSDERKKVRVEQVALATKSLNTGDCFLLDAGLVIYQFNGSKSQGSERIKASQLATQIKDERKGLPKVQVFTDGDSDIPDEFWKLLGGKGPIGSFVHHDDGPKIEKTLFKLSDASGKLIFSQVAKGKISKKSLDTNDVFILDLGYEVFIWVGLKSNANEKKSAFKFATDYLQQNGRNQYTPVSRIMESGENEVFNGSFDN</sequence>
<dbReference type="GO" id="GO:0051015">
    <property type="term" value="F:actin filament binding"/>
    <property type="evidence" value="ECO:0007669"/>
    <property type="project" value="InterPro"/>
</dbReference>
<dbReference type="InterPro" id="IPR029006">
    <property type="entry name" value="ADF-H/Gelsolin-like_dom_sf"/>
</dbReference>
<dbReference type="Gene3D" id="3.40.20.10">
    <property type="entry name" value="Severin"/>
    <property type="match status" value="3"/>
</dbReference>
<protein>
    <submittedName>
        <fullName evidence="2">Severin</fullName>
    </submittedName>
</protein>
<dbReference type="GO" id="GO:0015629">
    <property type="term" value="C:actin cytoskeleton"/>
    <property type="evidence" value="ECO:0007669"/>
    <property type="project" value="TreeGrafter"/>
</dbReference>
<feature type="domain" description="Gelsolin-like" evidence="1">
    <location>
        <begin position="52"/>
        <end position="135"/>
    </location>
</feature>
<dbReference type="CDD" id="cd11292">
    <property type="entry name" value="gelsolin_S3_like"/>
    <property type="match status" value="1"/>
</dbReference>
<gene>
    <name evidence="2" type="primary">sevA</name>
    <name evidence="2" type="ORF">PPL_11301</name>
</gene>
<feature type="domain" description="Gelsolin-like" evidence="1">
    <location>
        <begin position="289"/>
        <end position="361"/>
    </location>
</feature>
<dbReference type="InterPro" id="IPR007122">
    <property type="entry name" value="Villin/Gelsolin"/>
</dbReference>
<name>D3BU40_HETP5</name>
<dbReference type="FunCoup" id="D3BU40">
    <property type="interactions" value="7"/>
</dbReference>
<dbReference type="STRING" id="670386.D3BU40"/>
<evidence type="ECO:0000313" key="3">
    <source>
        <dbReference type="Proteomes" id="UP000001396"/>
    </source>
</evidence>
<keyword evidence="3" id="KW-1185">Reference proteome</keyword>
<dbReference type="Proteomes" id="UP000001396">
    <property type="component" value="Unassembled WGS sequence"/>
</dbReference>
<dbReference type="EMBL" id="ADBJ01000056">
    <property type="protein sequence ID" value="EFA75226.1"/>
    <property type="molecule type" value="Genomic_DNA"/>
</dbReference>
<dbReference type="AlphaFoldDB" id="D3BU40"/>
<dbReference type="RefSeq" id="XP_020427360.1">
    <property type="nucleotide sequence ID" value="XM_020582057.1"/>
</dbReference>
<organism evidence="2 3">
    <name type="scientific">Heterostelium pallidum (strain ATCC 26659 / Pp 5 / PN500)</name>
    <name type="common">Cellular slime mold</name>
    <name type="synonym">Polysphondylium pallidum</name>
    <dbReference type="NCBI Taxonomy" id="670386"/>
    <lineage>
        <taxon>Eukaryota</taxon>
        <taxon>Amoebozoa</taxon>
        <taxon>Evosea</taxon>
        <taxon>Eumycetozoa</taxon>
        <taxon>Dictyostelia</taxon>
        <taxon>Acytosteliales</taxon>
        <taxon>Acytosteliaceae</taxon>
        <taxon>Heterostelium</taxon>
    </lineage>
</organism>
<dbReference type="OMA" id="HDMTLAK"/>
<reference evidence="2 3" key="1">
    <citation type="journal article" date="2011" name="Genome Res.">
        <title>Phylogeny-wide analysis of social amoeba genomes highlights ancient origins for complex intercellular communication.</title>
        <authorList>
            <person name="Heidel A.J."/>
            <person name="Lawal H.M."/>
            <person name="Felder M."/>
            <person name="Schilde C."/>
            <person name="Helps N.R."/>
            <person name="Tunggal B."/>
            <person name="Rivero F."/>
            <person name="John U."/>
            <person name="Schleicher M."/>
            <person name="Eichinger L."/>
            <person name="Platzer M."/>
            <person name="Noegel A.A."/>
            <person name="Schaap P."/>
            <person name="Gloeckner G."/>
        </authorList>
    </citation>
    <scope>NUCLEOTIDE SEQUENCE [LARGE SCALE GENOMIC DNA]</scope>
    <source>
        <strain evidence="3">ATCC 26659 / Pp 5 / PN500</strain>
    </source>
</reference>
<dbReference type="PANTHER" id="PTHR11977">
    <property type="entry name" value="VILLIN"/>
    <property type="match status" value="1"/>
</dbReference>
<dbReference type="PANTHER" id="PTHR11977:SF130">
    <property type="entry name" value="SEVERIN"/>
    <property type="match status" value="1"/>
</dbReference>
<dbReference type="GeneID" id="31366769"/>
<evidence type="ECO:0000259" key="1">
    <source>
        <dbReference type="Pfam" id="PF00626"/>
    </source>
</evidence>
<dbReference type="InterPro" id="IPR007123">
    <property type="entry name" value="Gelsolin-like_dom"/>
</dbReference>